<reference evidence="2" key="2">
    <citation type="submission" date="2023-04" db="EMBL/GenBank/DDBJ databases">
        <authorList>
            <person name="Bu L."/>
            <person name="Lu L."/>
            <person name="Laidemitt M.R."/>
            <person name="Zhang S.M."/>
            <person name="Mutuku M."/>
            <person name="Mkoji G."/>
            <person name="Steinauer M."/>
            <person name="Loker E.S."/>
        </authorList>
    </citation>
    <scope>NUCLEOTIDE SEQUENCE</scope>
    <source>
        <strain evidence="2">KasaAsao</strain>
        <tissue evidence="2">Whole Snail</tissue>
    </source>
</reference>
<dbReference type="Proteomes" id="UP001233172">
    <property type="component" value="Unassembled WGS sequence"/>
</dbReference>
<sequence>MSQIHSDSGSFNNQGQSSGIDESFTKFVGYYPGGLRKPTHFNFELTLGVEPQNVKSMLHGKPPITVLDFLTTSSETTDQKLASLISVVYDQWTTVTLDLDVVLLFLYQMSPQFSQTLDKDWVSYKVKIGAQGESVHPFSLQETTIKADNRGLRKSNFSSRMEEAYSLVGMILTLYRLGRLGSSEIMADYVTQIINKANSVFVGKPWSAKSLGPQLNVNSLTCSSWWNNRFQKGSRSL</sequence>
<comment type="caution">
    <text evidence="2">The sequence shown here is derived from an EMBL/GenBank/DDBJ whole genome shotgun (WGS) entry which is preliminary data.</text>
</comment>
<reference evidence="2" key="1">
    <citation type="journal article" date="2023" name="PLoS Negl. Trop. Dis.">
        <title>A genome sequence for Biomphalaria pfeifferi, the major vector snail for the human-infecting parasite Schistosoma mansoni.</title>
        <authorList>
            <person name="Bu L."/>
            <person name="Lu L."/>
            <person name="Laidemitt M.R."/>
            <person name="Zhang S.M."/>
            <person name="Mutuku M."/>
            <person name="Mkoji G."/>
            <person name="Steinauer M."/>
            <person name="Loker E.S."/>
        </authorList>
    </citation>
    <scope>NUCLEOTIDE SEQUENCE</scope>
    <source>
        <strain evidence="2">KasaAsao</strain>
    </source>
</reference>
<evidence type="ECO:0000313" key="2">
    <source>
        <dbReference type="EMBL" id="KAK0052691.1"/>
    </source>
</evidence>
<organism evidence="2 3">
    <name type="scientific">Biomphalaria pfeifferi</name>
    <name type="common">Bloodfluke planorb</name>
    <name type="synonym">Freshwater snail</name>
    <dbReference type="NCBI Taxonomy" id="112525"/>
    <lineage>
        <taxon>Eukaryota</taxon>
        <taxon>Metazoa</taxon>
        <taxon>Spiralia</taxon>
        <taxon>Lophotrochozoa</taxon>
        <taxon>Mollusca</taxon>
        <taxon>Gastropoda</taxon>
        <taxon>Heterobranchia</taxon>
        <taxon>Euthyneura</taxon>
        <taxon>Panpulmonata</taxon>
        <taxon>Hygrophila</taxon>
        <taxon>Lymnaeoidea</taxon>
        <taxon>Planorbidae</taxon>
        <taxon>Biomphalaria</taxon>
    </lineage>
</organism>
<dbReference type="AlphaFoldDB" id="A0AAD8BDU6"/>
<evidence type="ECO:0000313" key="3">
    <source>
        <dbReference type="Proteomes" id="UP001233172"/>
    </source>
</evidence>
<evidence type="ECO:0000259" key="1">
    <source>
        <dbReference type="Pfam" id="PF00945"/>
    </source>
</evidence>
<keyword evidence="3" id="KW-1185">Reference proteome</keyword>
<proteinExistence type="predicted"/>
<dbReference type="InterPro" id="IPR035961">
    <property type="entry name" value="Rhabdovirus_nucleoprotein-like"/>
</dbReference>
<dbReference type="SUPFAM" id="SSF140809">
    <property type="entry name" value="Rhabdovirus nucleoprotein-like"/>
    <property type="match status" value="1"/>
</dbReference>
<accession>A0AAD8BDU6</accession>
<name>A0AAD8BDU6_BIOPF</name>
<dbReference type="EMBL" id="JASAOG010000092">
    <property type="protein sequence ID" value="KAK0052691.1"/>
    <property type="molecule type" value="Genomic_DNA"/>
</dbReference>
<dbReference type="Pfam" id="PF00945">
    <property type="entry name" value="Rhabdo_ncap"/>
    <property type="match status" value="1"/>
</dbReference>
<dbReference type="InterPro" id="IPR023330">
    <property type="entry name" value="Rhabdovirus_ncapsid_N"/>
</dbReference>
<dbReference type="InterPro" id="IPR000448">
    <property type="entry name" value="Rhabdo_ncapsid"/>
</dbReference>
<gene>
    <name evidence="2" type="ORF">Bpfe_017807</name>
</gene>
<feature type="domain" description="Rhabdovirus nucleocapsid" evidence="1">
    <location>
        <begin position="77"/>
        <end position="204"/>
    </location>
</feature>
<dbReference type="Gene3D" id="1.10.3570.10">
    <property type="entry name" value="Rhabdovirus nucleocapsid protein like domain"/>
    <property type="match status" value="1"/>
</dbReference>
<protein>
    <submittedName>
        <fullName evidence="2">Nucleoprotein</fullName>
    </submittedName>
</protein>